<evidence type="ECO:0000256" key="8">
    <source>
        <dbReference type="ARBA" id="ARBA00022692"/>
    </source>
</evidence>
<dbReference type="FunFam" id="2.10.70.100:FF:000001">
    <property type="entry name" value="Sensory transduction histidine kinase"/>
    <property type="match status" value="1"/>
</dbReference>
<evidence type="ECO:0000256" key="12">
    <source>
        <dbReference type="ARBA" id="ARBA00022989"/>
    </source>
</evidence>
<evidence type="ECO:0000256" key="6">
    <source>
        <dbReference type="ARBA" id="ARBA00022553"/>
    </source>
</evidence>
<dbReference type="Pfam" id="PF02518">
    <property type="entry name" value="HATPase_c"/>
    <property type="match status" value="1"/>
</dbReference>
<dbReference type="InterPro" id="IPR013656">
    <property type="entry name" value="PAS_4"/>
</dbReference>
<dbReference type="EC" id="2.7.13.3" evidence="3"/>
<feature type="domain" description="PAS" evidence="16">
    <location>
        <begin position="247"/>
        <end position="319"/>
    </location>
</feature>
<gene>
    <name evidence="18" type="ORF">A1359_04380</name>
</gene>
<dbReference type="SUPFAM" id="SSF47384">
    <property type="entry name" value="Homodimeric domain of signal transducing histidine kinase"/>
    <property type="match status" value="1"/>
</dbReference>
<dbReference type="Gene3D" id="1.20.120.620">
    <property type="entry name" value="Backbone structure of the membrane domain of e. Coli histidine kinase receptor kdpd"/>
    <property type="match status" value="1"/>
</dbReference>
<dbReference type="Pfam" id="PF08448">
    <property type="entry name" value="PAS_4"/>
    <property type="match status" value="2"/>
</dbReference>
<accession>A0A177NL63</accession>
<dbReference type="CDD" id="cd00082">
    <property type="entry name" value="HisKA"/>
    <property type="match status" value="1"/>
</dbReference>
<evidence type="ECO:0000256" key="2">
    <source>
        <dbReference type="ARBA" id="ARBA00004429"/>
    </source>
</evidence>
<dbReference type="AlphaFoldDB" id="A0A177NL63"/>
<keyword evidence="7" id="KW-0808">Transferase</keyword>
<dbReference type="InterPro" id="IPR003661">
    <property type="entry name" value="HisK_dim/P_dom"/>
</dbReference>
<feature type="transmembrane region" description="Helical" evidence="14">
    <location>
        <begin position="70"/>
        <end position="88"/>
    </location>
</feature>
<dbReference type="PROSITE" id="PS50109">
    <property type="entry name" value="HIS_KIN"/>
    <property type="match status" value="1"/>
</dbReference>
<evidence type="ECO:0000259" key="15">
    <source>
        <dbReference type="PROSITE" id="PS50109"/>
    </source>
</evidence>
<keyword evidence="9" id="KW-0677">Repeat</keyword>
<dbReference type="Proteomes" id="UP000078476">
    <property type="component" value="Unassembled WGS sequence"/>
</dbReference>
<keyword evidence="11" id="KW-0418">Kinase</keyword>
<dbReference type="PANTHER" id="PTHR43304">
    <property type="entry name" value="PHYTOCHROME-LIKE PROTEIN CPH1"/>
    <property type="match status" value="1"/>
</dbReference>
<feature type="domain" description="PAC" evidence="17">
    <location>
        <begin position="321"/>
        <end position="374"/>
    </location>
</feature>
<keyword evidence="13 14" id="KW-0472">Membrane</keyword>
<feature type="domain" description="PAC" evidence="17">
    <location>
        <begin position="708"/>
        <end position="760"/>
    </location>
</feature>
<dbReference type="PROSITE" id="PS50112">
    <property type="entry name" value="PAS"/>
    <property type="match status" value="2"/>
</dbReference>
<dbReference type="RefSeq" id="WP_066978899.1">
    <property type="nucleotide sequence ID" value="NZ_LUUI01000076.1"/>
</dbReference>
<dbReference type="InterPro" id="IPR005467">
    <property type="entry name" value="His_kinase_dom"/>
</dbReference>
<evidence type="ECO:0000259" key="17">
    <source>
        <dbReference type="PROSITE" id="PS50113"/>
    </source>
</evidence>
<proteinExistence type="predicted"/>
<evidence type="ECO:0000313" key="18">
    <source>
        <dbReference type="EMBL" id="OAI18808.1"/>
    </source>
</evidence>
<dbReference type="EMBL" id="LUUI01000076">
    <property type="protein sequence ID" value="OAI18808.1"/>
    <property type="molecule type" value="Genomic_DNA"/>
</dbReference>
<keyword evidence="12 14" id="KW-1133">Transmembrane helix</keyword>
<evidence type="ECO:0000256" key="5">
    <source>
        <dbReference type="ARBA" id="ARBA00022519"/>
    </source>
</evidence>
<organism evidence="18 19">
    <name type="scientific">Methylomonas lenta</name>
    <dbReference type="NCBI Taxonomy" id="980561"/>
    <lineage>
        <taxon>Bacteria</taxon>
        <taxon>Pseudomonadati</taxon>
        <taxon>Pseudomonadota</taxon>
        <taxon>Gammaproteobacteria</taxon>
        <taxon>Methylococcales</taxon>
        <taxon>Methylococcaceae</taxon>
        <taxon>Methylomonas</taxon>
    </lineage>
</organism>
<comment type="subcellular location">
    <subcellularLocation>
        <location evidence="2">Cell inner membrane</location>
        <topology evidence="2">Multi-pass membrane protein</topology>
    </subcellularLocation>
</comment>
<dbReference type="InterPro" id="IPR004358">
    <property type="entry name" value="Sig_transdc_His_kin-like_C"/>
</dbReference>
<dbReference type="Gene3D" id="3.30.450.20">
    <property type="entry name" value="PAS domain"/>
    <property type="match status" value="5"/>
</dbReference>
<dbReference type="InterPro" id="IPR036890">
    <property type="entry name" value="HATPase_C_sf"/>
</dbReference>
<dbReference type="InterPro" id="IPR000014">
    <property type="entry name" value="PAS"/>
</dbReference>
<dbReference type="SMART" id="SM00387">
    <property type="entry name" value="HATPase_c"/>
    <property type="match status" value="1"/>
</dbReference>
<dbReference type="STRING" id="980561.A1359_04380"/>
<dbReference type="InterPro" id="IPR000700">
    <property type="entry name" value="PAS-assoc_C"/>
</dbReference>
<dbReference type="SUPFAM" id="SSF55874">
    <property type="entry name" value="ATPase domain of HSP90 chaperone/DNA topoisomerase II/histidine kinase"/>
    <property type="match status" value="1"/>
</dbReference>
<evidence type="ECO:0000259" key="16">
    <source>
        <dbReference type="PROSITE" id="PS50112"/>
    </source>
</evidence>
<dbReference type="InterPro" id="IPR036097">
    <property type="entry name" value="HisK_dim/P_sf"/>
</dbReference>
<dbReference type="CDD" id="cd00130">
    <property type="entry name" value="PAS"/>
    <property type="match status" value="4"/>
</dbReference>
<dbReference type="PRINTS" id="PR00344">
    <property type="entry name" value="BCTRLSENSOR"/>
</dbReference>
<evidence type="ECO:0000256" key="7">
    <source>
        <dbReference type="ARBA" id="ARBA00022679"/>
    </source>
</evidence>
<feature type="transmembrane region" description="Helical" evidence="14">
    <location>
        <begin position="20"/>
        <end position="41"/>
    </location>
</feature>
<feature type="domain" description="PAS" evidence="16">
    <location>
        <begin position="153"/>
        <end position="197"/>
    </location>
</feature>
<keyword evidence="10" id="KW-0547">Nucleotide-binding</keyword>
<dbReference type="PANTHER" id="PTHR43304:SF1">
    <property type="entry name" value="PAC DOMAIN-CONTAINING PROTEIN"/>
    <property type="match status" value="1"/>
</dbReference>
<keyword evidence="19" id="KW-1185">Reference proteome</keyword>
<feature type="domain" description="Histidine kinase" evidence="15">
    <location>
        <begin position="779"/>
        <end position="998"/>
    </location>
</feature>
<protein>
    <recommendedName>
        <fullName evidence="3">histidine kinase</fullName>
        <ecNumber evidence="3">2.7.13.3</ecNumber>
    </recommendedName>
</protein>
<feature type="domain" description="PAC" evidence="17">
    <location>
        <begin position="197"/>
        <end position="250"/>
    </location>
</feature>
<dbReference type="GO" id="GO:0005886">
    <property type="term" value="C:plasma membrane"/>
    <property type="evidence" value="ECO:0007669"/>
    <property type="project" value="UniProtKB-SubCell"/>
</dbReference>
<evidence type="ECO:0000256" key="14">
    <source>
        <dbReference type="SAM" id="Phobius"/>
    </source>
</evidence>
<evidence type="ECO:0000256" key="11">
    <source>
        <dbReference type="ARBA" id="ARBA00022777"/>
    </source>
</evidence>
<dbReference type="InterPro" id="IPR052162">
    <property type="entry name" value="Sensor_kinase/Photoreceptor"/>
</dbReference>
<dbReference type="SMART" id="SM00091">
    <property type="entry name" value="PAS"/>
    <property type="match status" value="4"/>
</dbReference>
<keyword evidence="5" id="KW-0997">Cell inner membrane</keyword>
<evidence type="ECO:0000256" key="3">
    <source>
        <dbReference type="ARBA" id="ARBA00012438"/>
    </source>
</evidence>
<evidence type="ECO:0000256" key="1">
    <source>
        <dbReference type="ARBA" id="ARBA00000085"/>
    </source>
</evidence>
<dbReference type="Gene3D" id="1.10.287.130">
    <property type="match status" value="1"/>
</dbReference>
<feature type="transmembrane region" description="Helical" evidence="14">
    <location>
        <begin position="95"/>
        <end position="115"/>
    </location>
</feature>
<keyword evidence="8 14" id="KW-0812">Transmembrane</keyword>
<evidence type="ECO:0000256" key="10">
    <source>
        <dbReference type="ARBA" id="ARBA00022741"/>
    </source>
</evidence>
<dbReference type="InterPro" id="IPR038318">
    <property type="entry name" value="KdpD_sf"/>
</dbReference>
<feature type="domain" description="PAC" evidence="17">
    <location>
        <begin position="447"/>
        <end position="499"/>
    </location>
</feature>
<dbReference type="NCBIfam" id="TIGR00229">
    <property type="entry name" value="sensory_box"/>
    <property type="match status" value="4"/>
</dbReference>
<evidence type="ECO:0000256" key="4">
    <source>
        <dbReference type="ARBA" id="ARBA00022475"/>
    </source>
</evidence>
<name>A0A177NL63_9GAMM</name>
<dbReference type="Pfam" id="PF08447">
    <property type="entry name" value="PAS_3"/>
    <property type="match status" value="2"/>
</dbReference>
<dbReference type="PROSITE" id="PS50113">
    <property type="entry name" value="PAC"/>
    <property type="match status" value="4"/>
</dbReference>
<sequence>MVNGRFQIQSVFFYFAAQPAWLRYGLALITVIAATTATLYIPLIGERAAFLLFFFGIAQASFWLGLKPGALTAVLSLIAVNAFVLFPTGIELHKILILNAGFCFVSAVMLVTTSFNRQLAEALKESRQNLNHAQSVGKIGSWRMNVQHNQLQWSEQNHRIFGIPPDTPMTYETFLDTVHPEDRDYVDKMWQAALNGEPYDIEHRIVITGQVKWVREKATLEFNKKGKLLGGFGITQDITERKQVELERQKFVSLADNSQEFISMCDMNFTSFYVNAAGMRLVGLDSLEQACRTPVQEFFFPEDQRFIIEEFLPRLPKEQSGNVEIRFRHFKTGAAIWMIYNVFSIKNNQGDQVGFATVSRDISARKRAEEALKMSQDQLRLFVDQAPISIAMFDRDMNYVVTSRRWIDDFGRGYPELIGRNHYDLHTDIPAEWKQIHRKAQAGAFLKNDEDLWIQSDGSQLWLRWAVYPWTNQEGEIGGIIISAENITAYHQAEAAVRASEAFVSNLLNSLPEHVAVLDNHGEVIAVNEPWKRFALENSSKPKDVCIGANYLHVCRQASKVGEPYSGKALAGLEAILAGRQDEFAMEYLCHTSANNRWFLMNAKRMSHDSEGVVITHLDITEHKQAQDELRESEARLALIIEEAKAGCWDWNPLTSELFLSSESKRQIGFEDNLLNRWEEWESRLHPDDRAMVWATAKNYISGHQHNYDLEFRLKHKDGSYRWIHSRGGLLRDQNNRPSRMLGINLDVTDYKMQKEINERRVELEQSFRLHVAVQTAAAIAHELNQPLTAICSYADVATHMLQTGNSNPEKLSQIMGNCSQQAQRAGKVIRQLLTLLQKGETTSEAMDINSSVHKAIEIVKADGLLDVFKIEMNLTADLPPVMANALQVQKVLINLVRNGLESMQVEGKDAGILTVTTRPFDVDPAMVLVSVCDSGVGVTDTAALKKIFQPFYTTKTTGLGMGLAISRALIEAHGGKLWAEQNADIGISIHFTLPFEK</sequence>
<evidence type="ECO:0000313" key="19">
    <source>
        <dbReference type="Proteomes" id="UP000078476"/>
    </source>
</evidence>
<dbReference type="SUPFAM" id="SSF55785">
    <property type="entry name" value="PYP-like sensor domain (PAS domain)"/>
    <property type="match status" value="5"/>
</dbReference>
<comment type="caution">
    <text evidence="18">The sequence shown here is derived from an EMBL/GenBank/DDBJ whole genome shotgun (WGS) entry which is preliminary data.</text>
</comment>
<keyword evidence="6" id="KW-0597">Phosphoprotein</keyword>
<evidence type="ECO:0000256" key="9">
    <source>
        <dbReference type="ARBA" id="ARBA00022737"/>
    </source>
</evidence>
<dbReference type="Pfam" id="PF00512">
    <property type="entry name" value="HisKA"/>
    <property type="match status" value="1"/>
</dbReference>
<dbReference type="OrthoDB" id="111890at2"/>
<dbReference type="GO" id="GO:0005524">
    <property type="term" value="F:ATP binding"/>
    <property type="evidence" value="ECO:0007669"/>
    <property type="project" value="UniProtKB-KW"/>
</dbReference>
<dbReference type="InterPro" id="IPR013655">
    <property type="entry name" value="PAS_fold_3"/>
</dbReference>
<dbReference type="InterPro" id="IPR001610">
    <property type="entry name" value="PAC"/>
</dbReference>
<comment type="catalytic activity">
    <reaction evidence="1">
        <text>ATP + protein L-histidine = ADP + protein N-phospho-L-histidine.</text>
        <dbReference type="EC" id="2.7.13.3"/>
    </reaction>
</comment>
<keyword evidence="4" id="KW-1003">Cell membrane</keyword>
<feature type="transmembrane region" description="Helical" evidence="14">
    <location>
        <begin position="48"/>
        <end position="64"/>
    </location>
</feature>
<evidence type="ECO:0000256" key="13">
    <source>
        <dbReference type="ARBA" id="ARBA00023136"/>
    </source>
</evidence>
<dbReference type="InterPro" id="IPR035965">
    <property type="entry name" value="PAS-like_dom_sf"/>
</dbReference>
<dbReference type="GO" id="GO:0000155">
    <property type="term" value="F:phosphorelay sensor kinase activity"/>
    <property type="evidence" value="ECO:0007669"/>
    <property type="project" value="InterPro"/>
</dbReference>
<dbReference type="SMART" id="SM00086">
    <property type="entry name" value="PAC"/>
    <property type="match status" value="5"/>
</dbReference>
<dbReference type="Gene3D" id="3.30.565.10">
    <property type="entry name" value="Histidine kinase-like ATPase, C-terminal domain"/>
    <property type="match status" value="1"/>
</dbReference>
<reference evidence="18 19" key="1">
    <citation type="submission" date="2016-03" db="EMBL/GenBank/DDBJ databases">
        <authorList>
            <person name="Ploux O."/>
        </authorList>
    </citation>
    <scope>NUCLEOTIDE SEQUENCE [LARGE SCALE GENOMIC DNA]</scope>
    <source>
        <strain evidence="18 19">R-45370</strain>
    </source>
</reference>
<dbReference type="InterPro" id="IPR003594">
    <property type="entry name" value="HATPase_dom"/>
</dbReference>
<dbReference type="Gene3D" id="2.10.70.100">
    <property type="match status" value="1"/>
</dbReference>